<evidence type="ECO:0000256" key="3">
    <source>
        <dbReference type="SAM" id="SignalP"/>
    </source>
</evidence>
<dbReference type="InterPro" id="IPR013320">
    <property type="entry name" value="ConA-like_dom_sf"/>
</dbReference>
<protein>
    <recommendedName>
        <fullName evidence="4">DUF7507 domain-containing protein</fullName>
    </recommendedName>
</protein>
<reference evidence="5 6" key="1">
    <citation type="submission" date="2019-07" db="EMBL/GenBank/DDBJ databases">
        <title>Whole genome shotgun sequence of Cellulomonas soli NBRC 109434.</title>
        <authorList>
            <person name="Hosoyama A."/>
            <person name="Uohara A."/>
            <person name="Ohji S."/>
            <person name="Ichikawa N."/>
        </authorList>
    </citation>
    <scope>NUCLEOTIDE SEQUENCE [LARGE SCALE GENOMIC DNA]</scope>
    <source>
        <strain evidence="5 6">NBRC 109434</strain>
    </source>
</reference>
<dbReference type="Pfam" id="PF24346">
    <property type="entry name" value="DUF7507"/>
    <property type="match status" value="1"/>
</dbReference>
<dbReference type="Proteomes" id="UP000321798">
    <property type="component" value="Unassembled WGS sequence"/>
</dbReference>
<dbReference type="SUPFAM" id="SSF49899">
    <property type="entry name" value="Concanavalin A-like lectins/glucanases"/>
    <property type="match status" value="1"/>
</dbReference>
<feature type="region of interest" description="Disordered" evidence="1">
    <location>
        <begin position="466"/>
        <end position="487"/>
    </location>
</feature>
<accession>A0A512PDH8</accession>
<evidence type="ECO:0000256" key="2">
    <source>
        <dbReference type="SAM" id="Phobius"/>
    </source>
</evidence>
<sequence length="540" mass="54377">MAAGLLLLAAGAVGLSGTAARAAGALYLTETFTGASADPLFTAYGSACLTGAPPGTLAPGAHPLGGCADGNLVSSPPRDAAPFGFLQLTDASTDQSGAVLFDTPIPATQGLTITFEQWQYGTTTATPAPADGIAFFLVDGDAQLTAPGAFGGSLGYAQKRPDGVPTNPIIPGVVGGYLGIGLDVLGNYFGDWEDRSNGCPADQRSPAGSAFRIPERDKITVRGPADPADPTRGYCFLTSTADNLGVPAATSWPSNLPVTLHGLTATVPVGTAPEQAQALLAPDRRTIEVTITPAPDPQVTVAITGADGIRHQVLAFAAPQPVPDSYKFGFSASTGLFTDVHLIRNVVLESVAPAPILTLTKTSGATAPVRAGDTISYSYQVVNTGLAPVQDLVVDDDKIAAVTCERTTLLAVGDAPDNQTTCHGSYVVTDADAAAGSVTNVAFASADGGGALSAPDDLTVLVMGATPTPDPSATAGAPPGATAQPLPATGAAGTVPLLVAGLTLSAFGTLLTVVARRARSRILGAVDPLVGDREPRRRHG</sequence>
<dbReference type="EMBL" id="BKAL01000006">
    <property type="protein sequence ID" value="GEP69248.1"/>
    <property type="molecule type" value="Genomic_DNA"/>
</dbReference>
<keyword evidence="2" id="KW-0812">Transmembrane</keyword>
<feature type="chain" id="PRO_5021925875" description="DUF7507 domain-containing protein" evidence="3">
    <location>
        <begin position="23"/>
        <end position="540"/>
    </location>
</feature>
<organism evidence="5 6">
    <name type="scientific">Cellulomonas soli</name>
    <dbReference type="NCBI Taxonomy" id="931535"/>
    <lineage>
        <taxon>Bacteria</taxon>
        <taxon>Bacillati</taxon>
        <taxon>Actinomycetota</taxon>
        <taxon>Actinomycetes</taxon>
        <taxon>Micrococcales</taxon>
        <taxon>Cellulomonadaceae</taxon>
        <taxon>Cellulomonas</taxon>
    </lineage>
</organism>
<keyword evidence="2" id="KW-1133">Transmembrane helix</keyword>
<feature type="domain" description="DUF7507" evidence="4">
    <location>
        <begin position="354"/>
        <end position="447"/>
    </location>
</feature>
<feature type="signal peptide" evidence="3">
    <location>
        <begin position="1"/>
        <end position="22"/>
    </location>
</feature>
<evidence type="ECO:0000256" key="1">
    <source>
        <dbReference type="SAM" id="MobiDB-lite"/>
    </source>
</evidence>
<gene>
    <name evidence="5" type="ORF">CSO01_19630</name>
</gene>
<feature type="transmembrane region" description="Helical" evidence="2">
    <location>
        <begin position="495"/>
        <end position="515"/>
    </location>
</feature>
<dbReference type="AlphaFoldDB" id="A0A512PDH8"/>
<name>A0A512PDH8_9CELL</name>
<keyword evidence="3" id="KW-0732">Signal</keyword>
<proteinExistence type="predicted"/>
<dbReference type="InterPro" id="IPR055354">
    <property type="entry name" value="DUF7507"/>
</dbReference>
<evidence type="ECO:0000313" key="5">
    <source>
        <dbReference type="EMBL" id="GEP69248.1"/>
    </source>
</evidence>
<evidence type="ECO:0000313" key="6">
    <source>
        <dbReference type="Proteomes" id="UP000321798"/>
    </source>
</evidence>
<dbReference type="Gene3D" id="2.60.120.200">
    <property type="match status" value="1"/>
</dbReference>
<keyword evidence="2" id="KW-0472">Membrane</keyword>
<keyword evidence="6" id="KW-1185">Reference proteome</keyword>
<comment type="caution">
    <text evidence="5">The sequence shown here is derived from an EMBL/GenBank/DDBJ whole genome shotgun (WGS) entry which is preliminary data.</text>
</comment>
<evidence type="ECO:0000259" key="4">
    <source>
        <dbReference type="Pfam" id="PF24346"/>
    </source>
</evidence>